<feature type="domain" description="HAUS augmin-like complex subunit 6 N-terminal" evidence="2">
    <location>
        <begin position="40"/>
        <end position="241"/>
    </location>
</feature>
<dbReference type="InterPro" id="IPR028163">
    <property type="entry name" value="HAUS_6_N"/>
</dbReference>
<feature type="region of interest" description="Disordered" evidence="1">
    <location>
        <begin position="715"/>
        <end position="742"/>
    </location>
</feature>
<proteinExistence type="predicted"/>
<dbReference type="Proteomes" id="UP000800097">
    <property type="component" value="Unassembled WGS sequence"/>
</dbReference>
<dbReference type="PANTHER" id="PTHR16151">
    <property type="entry name" value="HAUS AUGMIN-LIKE COMPLEX SUBUNIT 6"/>
    <property type="match status" value="1"/>
</dbReference>
<evidence type="ECO:0000256" key="1">
    <source>
        <dbReference type="SAM" id="MobiDB-lite"/>
    </source>
</evidence>
<dbReference type="OrthoDB" id="5575722at2759"/>
<dbReference type="GO" id="GO:0070652">
    <property type="term" value="C:HAUS complex"/>
    <property type="evidence" value="ECO:0007669"/>
    <property type="project" value="InterPro"/>
</dbReference>
<name>A0A6A6JQ22_WESOR</name>
<evidence type="ECO:0000259" key="2">
    <source>
        <dbReference type="Pfam" id="PF14661"/>
    </source>
</evidence>
<dbReference type="InterPro" id="IPR026797">
    <property type="entry name" value="HAUS_6"/>
</dbReference>
<protein>
    <recommendedName>
        <fullName evidence="2">HAUS augmin-like complex subunit 6 N-terminal domain-containing protein</fullName>
    </recommendedName>
</protein>
<reference evidence="3" key="1">
    <citation type="journal article" date="2020" name="Stud. Mycol.">
        <title>101 Dothideomycetes genomes: a test case for predicting lifestyles and emergence of pathogens.</title>
        <authorList>
            <person name="Haridas S."/>
            <person name="Albert R."/>
            <person name="Binder M."/>
            <person name="Bloem J."/>
            <person name="Labutti K."/>
            <person name="Salamov A."/>
            <person name="Andreopoulos B."/>
            <person name="Baker S."/>
            <person name="Barry K."/>
            <person name="Bills G."/>
            <person name="Bluhm B."/>
            <person name="Cannon C."/>
            <person name="Castanera R."/>
            <person name="Culley D."/>
            <person name="Daum C."/>
            <person name="Ezra D."/>
            <person name="Gonzalez J."/>
            <person name="Henrissat B."/>
            <person name="Kuo A."/>
            <person name="Liang C."/>
            <person name="Lipzen A."/>
            <person name="Lutzoni F."/>
            <person name="Magnuson J."/>
            <person name="Mondo S."/>
            <person name="Nolan M."/>
            <person name="Ohm R."/>
            <person name="Pangilinan J."/>
            <person name="Park H.-J."/>
            <person name="Ramirez L."/>
            <person name="Alfaro M."/>
            <person name="Sun H."/>
            <person name="Tritt A."/>
            <person name="Yoshinaga Y."/>
            <person name="Zwiers L.-H."/>
            <person name="Turgeon B."/>
            <person name="Goodwin S."/>
            <person name="Spatafora J."/>
            <person name="Crous P."/>
            <person name="Grigoriev I."/>
        </authorList>
    </citation>
    <scope>NUCLEOTIDE SEQUENCE</scope>
    <source>
        <strain evidence="3">CBS 379.55</strain>
    </source>
</reference>
<dbReference type="Pfam" id="PF14661">
    <property type="entry name" value="HAUS6_N"/>
    <property type="match status" value="1"/>
</dbReference>
<organism evidence="3 4">
    <name type="scientific">Westerdykella ornata</name>
    <dbReference type="NCBI Taxonomy" id="318751"/>
    <lineage>
        <taxon>Eukaryota</taxon>
        <taxon>Fungi</taxon>
        <taxon>Dikarya</taxon>
        <taxon>Ascomycota</taxon>
        <taxon>Pezizomycotina</taxon>
        <taxon>Dothideomycetes</taxon>
        <taxon>Pleosporomycetidae</taxon>
        <taxon>Pleosporales</taxon>
        <taxon>Sporormiaceae</taxon>
        <taxon>Westerdykella</taxon>
    </lineage>
</organism>
<evidence type="ECO:0000313" key="4">
    <source>
        <dbReference type="Proteomes" id="UP000800097"/>
    </source>
</evidence>
<dbReference type="AlphaFoldDB" id="A0A6A6JQ22"/>
<feature type="region of interest" description="Disordered" evidence="1">
    <location>
        <begin position="414"/>
        <end position="684"/>
    </location>
</feature>
<sequence>MSRPLSQTTASANNAAGGLTRSLSTKTNTSTRTSDIRLYVTNLRLLDLDLRPDWPGITVQTFSSKNADQKQRIGGVEWSLFRLFEIWDPHETSQKLQPFFPPLEPLQSLNLRAALYRCLNDLKKNGVLGRETVLRKTMLDECKGEKFFELLAVFSNVVLKKVISERDVGRRTVPISRDLAMASTLPARDQASFIPLAIAHKAALMQVLNRKEEKRRRFKDFENLLDKNAAAIEKRVAERKTTAVCAGREISEKDFRTMKKQLKDNWVGDQKWIDAMLHGDSSAAEDVFLGMHFNDVWPMVEQGCKLEETAPAIGLLESLQSMVQEQQARLKKWKDFHQNMRRRVDVKAQKKTPNQGVTSGIKLDSHLGLQLQSAEPREKNESKGERLQSQYQEIITAMDSGLSHISKARYNRPFLPMLSRRRPSTEDTRTDVPQRKLKPPLVPNDSHVEPLKQNRAYPPPLLQPKARQKMHAPCDNSHSYPPGSDTTLVGHPSTNLSNDSDGPKPVEESLPGSPHSTPSASPAHFPTSSQPADEWPSEPPRIEEPPINDEDDLAERIISSIGDATPSPVKRQPRPSLLERTQMSMARNAGLPSIADTPSSELPKLPELSAQLTAPTHSESSLLERTRHSMAAMSQAQRTTQSTKENRKSRSRQSLYPVNQFDTPRSRKSFQAIEEAKSGDTTPKEVLFSDDVDYEHVFKSRPRVAQSPIFTPLQTADDQTKSDSGENYVLSLDEDDGYDEGVTGVDLADVDAEGERGYHHAWDNSPLRHAGGGAKARELLFR</sequence>
<feature type="compositionally biased region" description="Polar residues" evidence="1">
    <location>
        <begin position="1"/>
        <end position="14"/>
    </location>
</feature>
<evidence type="ECO:0000313" key="3">
    <source>
        <dbReference type="EMBL" id="KAF2278632.1"/>
    </source>
</evidence>
<dbReference type="GeneID" id="54549451"/>
<feature type="compositionally biased region" description="Polar residues" evidence="1">
    <location>
        <begin position="610"/>
        <end position="621"/>
    </location>
</feature>
<dbReference type="GO" id="GO:0051225">
    <property type="term" value="P:spindle assembly"/>
    <property type="evidence" value="ECO:0007669"/>
    <property type="project" value="InterPro"/>
</dbReference>
<dbReference type="RefSeq" id="XP_033656171.1">
    <property type="nucleotide sequence ID" value="XM_033796276.1"/>
</dbReference>
<gene>
    <name evidence="3" type="ORF">EI97DRAFT_393194</name>
</gene>
<feature type="region of interest" description="Disordered" evidence="1">
    <location>
        <begin position="1"/>
        <end position="28"/>
    </location>
</feature>
<dbReference type="PANTHER" id="PTHR16151:SF2">
    <property type="entry name" value="HAUS AUGMIN-LIKE COMPLEX SUBUNIT 6"/>
    <property type="match status" value="1"/>
</dbReference>
<dbReference type="GO" id="GO:0008017">
    <property type="term" value="F:microtubule binding"/>
    <property type="evidence" value="ECO:0007669"/>
    <property type="project" value="TreeGrafter"/>
</dbReference>
<accession>A0A6A6JQ22</accession>
<feature type="compositionally biased region" description="Polar residues" evidence="1">
    <location>
        <begin position="476"/>
        <end position="500"/>
    </location>
</feature>
<feature type="compositionally biased region" description="Basic and acidic residues" evidence="1">
    <location>
        <begin position="375"/>
        <end position="386"/>
    </location>
</feature>
<feature type="compositionally biased region" description="Low complexity" evidence="1">
    <location>
        <begin position="513"/>
        <end position="529"/>
    </location>
</feature>
<feature type="region of interest" description="Disordered" evidence="1">
    <location>
        <begin position="345"/>
        <end position="387"/>
    </location>
</feature>
<keyword evidence="4" id="KW-1185">Reference proteome</keyword>
<dbReference type="EMBL" id="ML986487">
    <property type="protein sequence ID" value="KAF2278632.1"/>
    <property type="molecule type" value="Genomic_DNA"/>
</dbReference>
<dbReference type="GO" id="GO:1990498">
    <property type="term" value="C:mitotic spindle microtubule"/>
    <property type="evidence" value="ECO:0007669"/>
    <property type="project" value="TreeGrafter"/>
</dbReference>
<feature type="compositionally biased region" description="Polar residues" evidence="1">
    <location>
        <begin position="632"/>
        <end position="643"/>
    </location>
</feature>
<feature type="compositionally biased region" description="Basic and acidic residues" evidence="1">
    <location>
        <begin position="423"/>
        <end position="434"/>
    </location>
</feature>
<feature type="compositionally biased region" description="Polar residues" evidence="1">
    <location>
        <begin position="652"/>
        <end position="663"/>
    </location>
</feature>